<dbReference type="EMBL" id="JABFUD020000018">
    <property type="protein sequence ID" value="KAI5066436.1"/>
    <property type="molecule type" value="Genomic_DNA"/>
</dbReference>
<dbReference type="SUPFAM" id="SSF57850">
    <property type="entry name" value="RING/U-box"/>
    <property type="match status" value="1"/>
</dbReference>
<keyword evidence="7 12" id="KW-0863">Zinc-finger</keyword>
<comment type="caution">
    <text evidence="14">The sequence shown here is derived from an EMBL/GenBank/DDBJ whole genome shotgun (WGS) entry which is preliminary data.</text>
</comment>
<evidence type="ECO:0000256" key="12">
    <source>
        <dbReference type="PROSITE-ProRule" id="PRU00175"/>
    </source>
</evidence>
<dbReference type="PROSITE" id="PS50297">
    <property type="entry name" value="ANK_REP_REGION"/>
    <property type="match status" value="4"/>
</dbReference>
<dbReference type="PANTHER" id="PTHR24178">
    <property type="entry name" value="MOLTING PROTEIN MLT-4"/>
    <property type="match status" value="1"/>
</dbReference>
<dbReference type="Pfam" id="PF12796">
    <property type="entry name" value="Ank_2"/>
    <property type="match status" value="3"/>
</dbReference>
<dbReference type="SMART" id="SM00184">
    <property type="entry name" value="RING"/>
    <property type="match status" value="1"/>
</dbReference>
<reference evidence="14" key="1">
    <citation type="submission" date="2021-01" db="EMBL/GenBank/DDBJ databases">
        <title>Adiantum capillus-veneris genome.</title>
        <authorList>
            <person name="Fang Y."/>
            <person name="Liao Q."/>
        </authorList>
    </citation>
    <scope>NUCLEOTIDE SEQUENCE</scope>
    <source>
        <strain evidence="14">H3</strain>
        <tissue evidence="14">Leaf</tissue>
    </source>
</reference>
<feature type="repeat" description="ANK" evidence="11">
    <location>
        <begin position="45"/>
        <end position="77"/>
    </location>
</feature>
<dbReference type="PROSITE" id="PS50089">
    <property type="entry name" value="ZF_RING_2"/>
    <property type="match status" value="1"/>
</dbReference>
<dbReference type="InterPro" id="IPR056760">
    <property type="entry name" value="RING_XB3-like"/>
</dbReference>
<organism evidence="14 15">
    <name type="scientific">Adiantum capillus-veneris</name>
    <name type="common">Maidenhair fern</name>
    <dbReference type="NCBI Taxonomy" id="13818"/>
    <lineage>
        <taxon>Eukaryota</taxon>
        <taxon>Viridiplantae</taxon>
        <taxon>Streptophyta</taxon>
        <taxon>Embryophyta</taxon>
        <taxon>Tracheophyta</taxon>
        <taxon>Polypodiopsida</taxon>
        <taxon>Polypodiidae</taxon>
        <taxon>Polypodiales</taxon>
        <taxon>Pteridineae</taxon>
        <taxon>Pteridaceae</taxon>
        <taxon>Vittarioideae</taxon>
        <taxon>Adiantum</taxon>
    </lineage>
</organism>
<protein>
    <recommendedName>
        <fullName evidence="3">RING-type E3 ubiquitin transferase</fullName>
        <ecNumber evidence="3">2.3.2.27</ecNumber>
    </recommendedName>
</protein>
<evidence type="ECO:0000256" key="5">
    <source>
        <dbReference type="ARBA" id="ARBA00022723"/>
    </source>
</evidence>
<evidence type="ECO:0000256" key="4">
    <source>
        <dbReference type="ARBA" id="ARBA00022679"/>
    </source>
</evidence>
<keyword evidence="6" id="KW-0677">Repeat</keyword>
<evidence type="ECO:0000256" key="11">
    <source>
        <dbReference type="PROSITE-ProRule" id="PRU00023"/>
    </source>
</evidence>
<evidence type="ECO:0000256" key="10">
    <source>
        <dbReference type="ARBA" id="ARBA00023043"/>
    </source>
</evidence>
<dbReference type="Pfam" id="PF24921">
    <property type="entry name" value="RING_XB3-XBAT31"/>
    <property type="match status" value="1"/>
</dbReference>
<dbReference type="InterPro" id="IPR001841">
    <property type="entry name" value="Znf_RING"/>
</dbReference>
<dbReference type="SMART" id="SM00248">
    <property type="entry name" value="ANK"/>
    <property type="match status" value="7"/>
</dbReference>
<evidence type="ECO:0000313" key="15">
    <source>
        <dbReference type="Proteomes" id="UP000886520"/>
    </source>
</evidence>
<keyword evidence="9" id="KW-0862">Zinc</keyword>
<dbReference type="InterPro" id="IPR013083">
    <property type="entry name" value="Znf_RING/FYVE/PHD"/>
</dbReference>
<sequence>MGTAASCRKDAKRDLILAIGEGDLQQVKLLLNHKPELAKGGVFHSALSPLHYAASHGQPDVLLLLLENGAMVDASNSFKQTPLMLACKNGRLACLERLLEWGANVLMFDAYYERTCLHYAAKSGHLHCLQRIANAAQGPTVSETWGFARFINVRDGSGATPLHLAARAQHSEAVRLLLSNAALVGATTTKSGRSSLGLGSTPLHFAARGGSSECVKELLAWGANRLHKNSHGHTPFFIAMKFHNKRCAALLNPSTAEPLVWPSPWKFMSNLDPEAKLLLEEALAKANDAWENRIFAGGNHFQYNEEEKPAQPGNPMEDNEDENELCCICFEHECSIEIQDCGHQMCAGCILSLCSHKKANTGMATASTLAPACPFCRGNIERLERAPLKILEPKGTVVEDEDKNLSKSCAYINQLNNPVESGCSSGSGNLIGLVSKGSFRLLTSARGSGRVADIDLSKESCSDHEMIGQQ</sequence>
<dbReference type="InterPro" id="IPR002110">
    <property type="entry name" value="Ankyrin_rpt"/>
</dbReference>
<proteinExistence type="predicted"/>
<evidence type="ECO:0000256" key="3">
    <source>
        <dbReference type="ARBA" id="ARBA00012483"/>
    </source>
</evidence>
<dbReference type="OrthoDB" id="194358at2759"/>
<dbReference type="AlphaFoldDB" id="A0A9D4UFR2"/>
<dbReference type="PANTHER" id="PTHR24178:SF9">
    <property type="entry name" value="ANK_REP_REGION DOMAIN-CONTAINING PROTEIN"/>
    <property type="match status" value="1"/>
</dbReference>
<evidence type="ECO:0000313" key="14">
    <source>
        <dbReference type="EMBL" id="KAI5066436.1"/>
    </source>
</evidence>
<feature type="repeat" description="ANK" evidence="11">
    <location>
        <begin position="198"/>
        <end position="230"/>
    </location>
</feature>
<dbReference type="GO" id="GO:0008270">
    <property type="term" value="F:zinc ion binding"/>
    <property type="evidence" value="ECO:0007669"/>
    <property type="project" value="UniProtKB-KW"/>
</dbReference>
<evidence type="ECO:0000256" key="9">
    <source>
        <dbReference type="ARBA" id="ARBA00022833"/>
    </source>
</evidence>
<comment type="catalytic activity">
    <reaction evidence="1">
        <text>S-ubiquitinyl-[E2 ubiquitin-conjugating enzyme]-L-cysteine + [acceptor protein]-L-lysine = [E2 ubiquitin-conjugating enzyme]-L-cysteine + N(6)-ubiquitinyl-[acceptor protein]-L-lysine.</text>
        <dbReference type="EC" id="2.3.2.27"/>
    </reaction>
</comment>
<evidence type="ECO:0000259" key="13">
    <source>
        <dbReference type="PROSITE" id="PS50089"/>
    </source>
</evidence>
<dbReference type="Gene3D" id="3.30.40.10">
    <property type="entry name" value="Zinc/RING finger domain, C3HC4 (zinc finger)"/>
    <property type="match status" value="1"/>
</dbReference>
<keyword evidence="10 11" id="KW-0040">ANK repeat</keyword>
<dbReference type="InterPro" id="IPR036770">
    <property type="entry name" value="Ankyrin_rpt-contain_sf"/>
</dbReference>
<keyword evidence="5" id="KW-0479">Metal-binding</keyword>
<dbReference type="Proteomes" id="UP000886520">
    <property type="component" value="Chromosome 18"/>
</dbReference>
<accession>A0A9D4UFR2</accession>
<dbReference type="EC" id="2.3.2.27" evidence="3"/>
<evidence type="ECO:0000256" key="6">
    <source>
        <dbReference type="ARBA" id="ARBA00022737"/>
    </source>
</evidence>
<evidence type="ECO:0000256" key="8">
    <source>
        <dbReference type="ARBA" id="ARBA00022786"/>
    </source>
</evidence>
<dbReference type="GO" id="GO:0061630">
    <property type="term" value="F:ubiquitin protein ligase activity"/>
    <property type="evidence" value="ECO:0007669"/>
    <property type="project" value="UniProtKB-EC"/>
</dbReference>
<keyword evidence="8" id="KW-0833">Ubl conjugation pathway</keyword>
<name>A0A9D4UFR2_ADICA</name>
<dbReference type="PROSITE" id="PS50088">
    <property type="entry name" value="ANK_REPEAT"/>
    <property type="match status" value="4"/>
</dbReference>
<evidence type="ECO:0000256" key="7">
    <source>
        <dbReference type="ARBA" id="ARBA00022771"/>
    </source>
</evidence>
<evidence type="ECO:0000256" key="2">
    <source>
        <dbReference type="ARBA" id="ARBA00004906"/>
    </source>
</evidence>
<feature type="repeat" description="ANK" evidence="11">
    <location>
        <begin position="157"/>
        <end position="189"/>
    </location>
</feature>
<keyword evidence="15" id="KW-1185">Reference proteome</keyword>
<dbReference type="Gene3D" id="1.25.40.20">
    <property type="entry name" value="Ankyrin repeat-containing domain"/>
    <property type="match status" value="3"/>
</dbReference>
<keyword evidence="4" id="KW-0808">Transferase</keyword>
<dbReference type="InterPro" id="IPR017907">
    <property type="entry name" value="Znf_RING_CS"/>
</dbReference>
<gene>
    <name evidence="14" type="ORF">GOP47_0019060</name>
</gene>
<feature type="repeat" description="ANK" evidence="11">
    <location>
        <begin position="78"/>
        <end position="110"/>
    </location>
</feature>
<dbReference type="PROSITE" id="PS00518">
    <property type="entry name" value="ZF_RING_1"/>
    <property type="match status" value="1"/>
</dbReference>
<feature type="domain" description="RING-type" evidence="13">
    <location>
        <begin position="326"/>
        <end position="377"/>
    </location>
</feature>
<evidence type="ECO:0000256" key="1">
    <source>
        <dbReference type="ARBA" id="ARBA00000900"/>
    </source>
</evidence>
<comment type="pathway">
    <text evidence="2">Protein modification; protein ubiquitination.</text>
</comment>
<dbReference type="SUPFAM" id="SSF48403">
    <property type="entry name" value="Ankyrin repeat"/>
    <property type="match status" value="1"/>
</dbReference>